<evidence type="ECO:0000256" key="4">
    <source>
        <dbReference type="ARBA" id="ARBA00022837"/>
    </source>
</evidence>
<keyword evidence="6" id="KW-0472">Membrane</keyword>
<evidence type="ECO:0000256" key="2">
    <source>
        <dbReference type="ARBA" id="ARBA00022692"/>
    </source>
</evidence>
<keyword evidence="5" id="KW-1133">Transmembrane helix</keyword>
<proteinExistence type="predicted"/>
<name>A0A914Q4R3_9BILA</name>
<evidence type="ECO:0000256" key="1">
    <source>
        <dbReference type="ARBA" id="ARBA00004479"/>
    </source>
</evidence>
<accession>A0A914Q4R3</accession>
<evidence type="ECO:0000256" key="6">
    <source>
        <dbReference type="ARBA" id="ARBA00023136"/>
    </source>
</evidence>
<dbReference type="PANTHER" id="PTHR10166">
    <property type="entry name" value="VOLTAGE-DEPENDENT CALCIUM CHANNEL SUBUNIT ALPHA-2/DELTA-RELATED"/>
    <property type="match status" value="1"/>
</dbReference>
<dbReference type="GO" id="GO:0005891">
    <property type="term" value="C:voltage-gated calcium channel complex"/>
    <property type="evidence" value="ECO:0007669"/>
    <property type="project" value="TreeGrafter"/>
</dbReference>
<evidence type="ECO:0000313" key="9">
    <source>
        <dbReference type="Proteomes" id="UP000887578"/>
    </source>
</evidence>
<keyword evidence="2" id="KW-0812">Transmembrane</keyword>
<evidence type="ECO:0000256" key="3">
    <source>
        <dbReference type="ARBA" id="ARBA00022729"/>
    </source>
</evidence>
<reference evidence="10" key="1">
    <citation type="submission" date="2022-11" db="UniProtKB">
        <authorList>
            <consortium name="WormBaseParasite"/>
        </authorList>
    </citation>
    <scope>IDENTIFICATION</scope>
</reference>
<keyword evidence="3" id="KW-0732">Signal</keyword>
<keyword evidence="9" id="KW-1185">Reference proteome</keyword>
<dbReference type="Pfam" id="PF08399">
    <property type="entry name" value="VWA_N"/>
    <property type="match status" value="1"/>
</dbReference>
<dbReference type="GO" id="GO:0005245">
    <property type="term" value="F:voltage-gated calcium channel activity"/>
    <property type="evidence" value="ECO:0007669"/>
    <property type="project" value="TreeGrafter"/>
</dbReference>
<dbReference type="Proteomes" id="UP000887578">
    <property type="component" value="Unplaced"/>
</dbReference>
<dbReference type="PANTHER" id="PTHR10166:SF65">
    <property type="entry name" value="VWFA DOMAIN-CONTAINING PROTEIN"/>
    <property type="match status" value="1"/>
</dbReference>
<organism evidence="9 10">
    <name type="scientific">Panagrolaimus davidi</name>
    <dbReference type="NCBI Taxonomy" id="227884"/>
    <lineage>
        <taxon>Eukaryota</taxon>
        <taxon>Metazoa</taxon>
        <taxon>Ecdysozoa</taxon>
        <taxon>Nematoda</taxon>
        <taxon>Chromadorea</taxon>
        <taxon>Rhabditida</taxon>
        <taxon>Tylenchina</taxon>
        <taxon>Panagrolaimomorpha</taxon>
        <taxon>Panagrolaimoidea</taxon>
        <taxon>Panagrolaimidae</taxon>
        <taxon>Panagrolaimus</taxon>
    </lineage>
</organism>
<dbReference type="InterPro" id="IPR051173">
    <property type="entry name" value="Ca_channel_alpha-2/delta"/>
</dbReference>
<evidence type="ECO:0000256" key="7">
    <source>
        <dbReference type="ARBA" id="ARBA00023180"/>
    </source>
</evidence>
<dbReference type="InterPro" id="IPR013608">
    <property type="entry name" value="VWA_N"/>
</dbReference>
<keyword evidence="7" id="KW-0325">Glycoprotein</keyword>
<evidence type="ECO:0000259" key="8">
    <source>
        <dbReference type="Pfam" id="PF08399"/>
    </source>
</evidence>
<evidence type="ECO:0000313" key="10">
    <source>
        <dbReference type="WBParaSite" id="PDA_v2.g26267.t1"/>
    </source>
</evidence>
<comment type="subcellular location">
    <subcellularLocation>
        <location evidence="1">Membrane</location>
        <topology evidence="1">Single-pass type I membrane protein</topology>
    </subcellularLocation>
</comment>
<sequence>MAKVDVFNVTKNNDATKTAIHVNVESFKCDNAVLRDYEWSSNEKMEQIFKSNQAFDPTLTRQYFGTYSGLTKMMPAIKWLAEPAEVTMDLYDPRYRPWFIGAETAPKDIIFLID</sequence>
<protein>
    <submittedName>
        <fullName evidence="10">VWA N-terminal domain-containing protein</fullName>
    </submittedName>
</protein>
<dbReference type="AlphaFoldDB" id="A0A914Q4R3"/>
<dbReference type="WBParaSite" id="PDA_v2.g26267.t1">
    <property type="protein sequence ID" value="PDA_v2.g26267.t1"/>
    <property type="gene ID" value="PDA_v2.g26267"/>
</dbReference>
<feature type="domain" description="VWA N-terminal" evidence="8">
    <location>
        <begin position="14"/>
        <end position="79"/>
    </location>
</feature>
<evidence type="ECO:0000256" key="5">
    <source>
        <dbReference type="ARBA" id="ARBA00022989"/>
    </source>
</evidence>
<keyword evidence="4" id="KW-0106">Calcium</keyword>